<evidence type="ECO:0000313" key="2">
    <source>
        <dbReference type="Proteomes" id="UP001056120"/>
    </source>
</evidence>
<keyword evidence="2" id="KW-1185">Reference proteome</keyword>
<protein>
    <submittedName>
        <fullName evidence="1">Uncharacterized protein</fullName>
    </submittedName>
</protein>
<reference evidence="1 2" key="2">
    <citation type="journal article" date="2022" name="Mol. Ecol. Resour.">
        <title>The genomes of chicory, endive, great burdock and yacon provide insights into Asteraceae paleo-polyploidization history and plant inulin production.</title>
        <authorList>
            <person name="Fan W."/>
            <person name="Wang S."/>
            <person name="Wang H."/>
            <person name="Wang A."/>
            <person name="Jiang F."/>
            <person name="Liu H."/>
            <person name="Zhao H."/>
            <person name="Xu D."/>
            <person name="Zhang Y."/>
        </authorList>
    </citation>
    <scope>NUCLEOTIDE SEQUENCE [LARGE SCALE GENOMIC DNA]</scope>
    <source>
        <strain evidence="2">cv. Yunnan</strain>
        <tissue evidence="1">Leaves</tissue>
    </source>
</reference>
<reference evidence="2" key="1">
    <citation type="journal article" date="2022" name="Mol. Ecol. Resour.">
        <title>The genomes of chicory, endive, great burdock and yacon provide insights into Asteraceae palaeo-polyploidization history and plant inulin production.</title>
        <authorList>
            <person name="Fan W."/>
            <person name="Wang S."/>
            <person name="Wang H."/>
            <person name="Wang A."/>
            <person name="Jiang F."/>
            <person name="Liu H."/>
            <person name="Zhao H."/>
            <person name="Xu D."/>
            <person name="Zhang Y."/>
        </authorList>
    </citation>
    <scope>NUCLEOTIDE SEQUENCE [LARGE SCALE GENOMIC DNA]</scope>
    <source>
        <strain evidence="2">cv. Yunnan</strain>
    </source>
</reference>
<name>A0ACB9FSA2_9ASTR</name>
<sequence>MQKLKEAKRITRGKDSSSTILPVEAGLALFCMLARALEFNWTELSHEIGLWKPVNVINNEHDDKPEGEDDFDDSILAGRRLPSECNAELHTDYGGQAAEEPKVNFKDKYSESYRRNRPNAPLVVPWVSDLSFISEADVDSAVVATVAEAAGYSSKVSAPPRKKQLSGATRIRQQKVSYWKLLPRHTDSSRNS</sequence>
<organism evidence="1 2">
    <name type="scientific">Smallanthus sonchifolius</name>
    <dbReference type="NCBI Taxonomy" id="185202"/>
    <lineage>
        <taxon>Eukaryota</taxon>
        <taxon>Viridiplantae</taxon>
        <taxon>Streptophyta</taxon>
        <taxon>Embryophyta</taxon>
        <taxon>Tracheophyta</taxon>
        <taxon>Spermatophyta</taxon>
        <taxon>Magnoliopsida</taxon>
        <taxon>eudicotyledons</taxon>
        <taxon>Gunneridae</taxon>
        <taxon>Pentapetalae</taxon>
        <taxon>asterids</taxon>
        <taxon>campanulids</taxon>
        <taxon>Asterales</taxon>
        <taxon>Asteraceae</taxon>
        <taxon>Asteroideae</taxon>
        <taxon>Heliantheae alliance</taxon>
        <taxon>Millerieae</taxon>
        <taxon>Smallanthus</taxon>
    </lineage>
</organism>
<evidence type="ECO:0000313" key="1">
    <source>
        <dbReference type="EMBL" id="KAI3773788.1"/>
    </source>
</evidence>
<gene>
    <name evidence="1" type="ORF">L1987_48321</name>
</gene>
<accession>A0ACB9FSA2</accession>
<comment type="caution">
    <text evidence="1">The sequence shown here is derived from an EMBL/GenBank/DDBJ whole genome shotgun (WGS) entry which is preliminary data.</text>
</comment>
<dbReference type="Proteomes" id="UP001056120">
    <property type="component" value="Linkage Group LG16"/>
</dbReference>
<dbReference type="EMBL" id="CM042033">
    <property type="protein sequence ID" value="KAI3773788.1"/>
    <property type="molecule type" value="Genomic_DNA"/>
</dbReference>
<proteinExistence type="predicted"/>